<evidence type="ECO:0000259" key="2">
    <source>
        <dbReference type="Pfam" id="PF13020"/>
    </source>
</evidence>
<dbReference type="Pfam" id="PF13020">
    <property type="entry name" value="NOV_C"/>
    <property type="match status" value="1"/>
</dbReference>
<feature type="domain" description="Protein NO VEIN C-terminal" evidence="2">
    <location>
        <begin position="1467"/>
        <end position="1539"/>
    </location>
</feature>
<accession>A0A370DRF6</accession>
<protein>
    <recommendedName>
        <fullName evidence="2">Protein NO VEIN C-terminal domain-containing protein</fullName>
    </recommendedName>
</protein>
<name>A0A370DRF6_9GAMM</name>
<reference evidence="3 4" key="1">
    <citation type="journal article" date="2018" name="ISME J.">
        <title>Endosymbiont genomes yield clues of tubeworm success.</title>
        <authorList>
            <person name="Li Y."/>
            <person name="Liles M.R."/>
            <person name="Halanych K.M."/>
        </authorList>
    </citation>
    <scope>NUCLEOTIDE SEQUENCE [LARGE SCALE GENOMIC DNA]</scope>
    <source>
        <strain evidence="3">A1462</strain>
    </source>
</reference>
<sequence length="1567" mass="175148">MDESTVIFLQRLNKLRLVCCNEERCYYRAQNPRKADKTGGYEVTIGSWMHNDEVNNGDIPVRYWLWTRTIGGEKNPKEQGLIQAAVADLPGKWPDVEEATVAVAVRVGNMPEEGVLNIYLPTDVSSGCNAHFSAPFYGDMSRTNIKFEKPFNKLLLKTIAEKSADVIFSSLAGNGEEEAATILDLLALHDNEAGTLWWQMLADVFSARGVDIKDQNIILSDGGWNSLSHARLLPEIASAAVLKPAMLRSEATYPVVVASLSTRQAGLESLFDQVDISSQALPQDNAATVEAIAGNLNRSQEPVDWTGFWRDVRVLFDRDAEPLIGRRVLLGTDNQLHARDEQSSVFFRPRSSGTDDEISTDSAIDEIPENLGPYIAFLNEAIQVHVPQAKGGIKTTPVHAYLSSGLVETYGVERIFSSVLVKATPPLPVDINGQHAPLCRDILRWSLRLLKASKGSMDKSIGLLRRLPAPCVGGWFPIEEASFGPGWPGKSGSELESYLLGAKTNECNAAQQRLLLPPDHPLWDEMGLQSIDLLDKAGVFNGIRLVPVGPQAWGATFTMSDWTGVKLPEKPSPGSSAELWRGYRQFIEESESPPYSGDFKYEIQEHYRLSGLEQLENLNDEPRQHLMELLLVSIPAWDSRWKDWKRTTIRKITGKPDWISLISPLAFTLTQTPWLQDREDDRIFQFRPSDRWYIPSAALIGGRHQFSHLMPMPTSIASTLSNTPGLVEALINLGMASYDPDQETTEPRLLNDLASAWADPTIDISIQSVFLGQLRSAWKQFYPDEAGPLPNKVVVQSGAGLLQTVIPSEEAVVYLPDASSAIHNGLQLHSKPVIAMDTKDAQRLREYFQKAYGEGIRLASELTTKALVDGVEWQEHDNANLLSEELPWLPSTVLSVFAFFGQSRGVGTKTFTSALDALRKSRICWVDSLEAGLWHGDTAVARTPIPALLLPKINTLLAISDARTDLNLLSEGLASIVDRADINVPLKLVLGDYEKAGEITDDIIGLSLNKLHISTDQYHEVQQRWLGDLAWSIRLVRPLILLIQPNADISPFDDVSTLEQFKESLQTCDLSPLDINDVLPIVREAAELRSVGYRVWEILGELAELSEWNKALSQAGESLVTNDQANEQFQEHLDSVRTMLRAIIRRTMRDNPKLGGFAELDDRLSESDCPREYAGKYWIVKFNHVMKIILDVLTEWGVEPSVATAVEHASTAEELRDKLMGLGLEPDIDPVSIHADNRKLFIQLLDKVQQIAIAWCLKENVDEGVWGQDSAVFETQLTEVFAKTAFVDIWDEAMCFKVLRKINQSQTYESLWGAINTVSSVNNLMDILHISEEELVTANGQLEQRKRKQDIQKKTVNVCGTDFVNTEDNLNNLWDHILGAIEDDSVATADLSDLDELKEQGASKKRKIRNKKPTNKKKPKGRMSQAMKDLVGLAGEIHAFRALQKFYGVETVGPSSWISENSRHKYPENTTDDGYGCDFKIHKNGKTHYVEVKATQAEDEAFELGSSEVELAIDSANRRKKEFVILHVLDALSDSPQFRLLPNPYDRKYRDKYKFEEAGLRVRYETT</sequence>
<evidence type="ECO:0000256" key="1">
    <source>
        <dbReference type="SAM" id="MobiDB-lite"/>
    </source>
</evidence>
<comment type="caution">
    <text evidence="3">The sequence shown here is derived from an EMBL/GenBank/DDBJ whole genome shotgun (WGS) entry which is preliminary data.</text>
</comment>
<evidence type="ECO:0000313" key="3">
    <source>
        <dbReference type="EMBL" id="RDH87668.1"/>
    </source>
</evidence>
<dbReference type="InterPro" id="IPR024975">
    <property type="entry name" value="NOV_C"/>
</dbReference>
<gene>
    <name evidence="3" type="ORF">DIZ78_03680</name>
</gene>
<dbReference type="EMBL" id="QFXE01000005">
    <property type="protein sequence ID" value="RDH87668.1"/>
    <property type="molecule type" value="Genomic_DNA"/>
</dbReference>
<evidence type="ECO:0000313" key="4">
    <source>
        <dbReference type="Proteomes" id="UP000254771"/>
    </source>
</evidence>
<feature type="region of interest" description="Disordered" evidence="1">
    <location>
        <begin position="1400"/>
        <end position="1424"/>
    </location>
</feature>
<dbReference type="Proteomes" id="UP000254771">
    <property type="component" value="Unassembled WGS sequence"/>
</dbReference>
<feature type="compositionally biased region" description="Basic residues" evidence="1">
    <location>
        <begin position="1403"/>
        <end position="1421"/>
    </location>
</feature>
<proteinExistence type="predicted"/>
<organism evidence="3 4">
    <name type="scientific">endosymbiont of Escarpia spicata</name>
    <dbReference type="NCBI Taxonomy" id="2200908"/>
    <lineage>
        <taxon>Bacteria</taxon>
        <taxon>Pseudomonadati</taxon>
        <taxon>Pseudomonadota</taxon>
        <taxon>Gammaproteobacteria</taxon>
        <taxon>sulfur-oxidizing symbionts</taxon>
    </lineage>
</organism>
<keyword evidence="4" id="KW-1185">Reference proteome</keyword>